<dbReference type="PANTHER" id="PTHR44196:SF1">
    <property type="entry name" value="DEHYDROGENASE_REDUCTASE SDR FAMILY MEMBER 7B"/>
    <property type="match status" value="1"/>
</dbReference>
<proteinExistence type="inferred from homology"/>
<dbReference type="InterPro" id="IPR002347">
    <property type="entry name" value="SDR_fam"/>
</dbReference>
<dbReference type="PANTHER" id="PTHR44196">
    <property type="entry name" value="DEHYDROGENASE/REDUCTASE SDR FAMILY MEMBER 7B"/>
    <property type="match status" value="1"/>
</dbReference>
<keyword evidence="5" id="KW-1185">Reference proteome</keyword>
<evidence type="ECO:0008006" key="6">
    <source>
        <dbReference type="Google" id="ProtNLM"/>
    </source>
</evidence>
<dbReference type="OrthoDB" id="335726at2"/>
<evidence type="ECO:0000313" key="5">
    <source>
        <dbReference type="Proteomes" id="UP000215931"/>
    </source>
</evidence>
<dbReference type="Pfam" id="PF00106">
    <property type="entry name" value="adh_short"/>
    <property type="match status" value="1"/>
</dbReference>
<dbReference type="Gene3D" id="3.40.50.720">
    <property type="entry name" value="NAD(P)-binding Rossmann-like Domain"/>
    <property type="match status" value="1"/>
</dbReference>
<organism evidence="4 5">
    <name type="scientific">Mesorhizobium wenxiniae</name>
    <dbReference type="NCBI Taxonomy" id="2014805"/>
    <lineage>
        <taxon>Bacteria</taxon>
        <taxon>Pseudomonadati</taxon>
        <taxon>Pseudomonadota</taxon>
        <taxon>Alphaproteobacteria</taxon>
        <taxon>Hyphomicrobiales</taxon>
        <taxon>Phyllobacteriaceae</taxon>
        <taxon>Mesorhizobium</taxon>
    </lineage>
</organism>
<reference evidence="4 5" key="1">
    <citation type="submission" date="2017-08" db="EMBL/GenBank/DDBJ databases">
        <title>Mesorhizobium wenxinae sp. nov., a novel rhizobial species isolated from root nodules of chickpea (Cicer arietinum L.).</title>
        <authorList>
            <person name="Zhang J."/>
        </authorList>
    </citation>
    <scope>NUCLEOTIDE SEQUENCE [LARGE SCALE GENOMIC DNA]</scope>
    <source>
        <strain evidence="5">WYCCWR 10019</strain>
    </source>
</reference>
<feature type="compositionally biased region" description="Polar residues" evidence="3">
    <location>
        <begin position="70"/>
        <end position="86"/>
    </location>
</feature>
<evidence type="ECO:0000256" key="3">
    <source>
        <dbReference type="SAM" id="MobiDB-lite"/>
    </source>
</evidence>
<protein>
    <recommendedName>
        <fullName evidence="6">Short-chain dehydrogenase</fullName>
    </recommendedName>
</protein>
<name>A0A271KJE7_9HYPH</name>
<evidence type="ECO:0000313" key="4">
    <source>
        <dbReference type="EMBL" id="PAP95554.1"/>
    </source>
</evidence>
<dbReference type="GO" id="GO:0016020">
    <property type="term" value="C:membrane"/>
    <property type="evidence" value="ECO:0007669"/>
    <property type="project" value="TreeGrafter"/>
</dbReference>
<keyword evidence="2" id="KW-0560">Oxidoreductase</keyword>
<dbReference type="InterPro" id="IPR036291">
    <property type="entry name" value="NAD(P)-bd_dom_sf"/>
</dbReference>
<dbReference type="SUPFAM" id="SSF51735">
    <property type="entry name" value="NAD(P)-binding Rossmann-fold domains"/>
    <property type="match status" value="1"/>
</dbReference>
<gene>
    <name evidence="4" type="ORF">CIT31_13645</name>
</gene>
<accession>A0A271KJE7</accession>
<dbReference type="GO" id="GO:0016491">
    <property type="term" value="F:oxidoreductase activity"/>
    <property type="evidence" value="ECO:0007669"/>
    <property type="project" value="UniProtKB-KW"/>
</dbReference>
<evidence type="ECO:0000256" key="2">
    <source>
        <dbReference type="ARBA" id="ARBA00023002"/>
    </source>
</evidence>
<comment type="caution">
    <text evidence="4">The sequence shown here is derived from an EMBL/GenBank/DDBJ whole genome shotgun (WGS) entry which is preliminary data.</text>
</comment>
<dbReference type="AlphaFoldDB" id="A0A271KJE7"/>
<dbReference type="Proteomes" id="UP000215931">
    <property type="component" value="Unassembled WGS sequence"/>
</dbReference>
<evidence type="ECO:0000256" key="1">
    <source>
        <dbReference type="ARBA" id="ARBA00006484"/>
    </source>
</evidence>
<sequence>MEAEQTAVITGASAGIGRAVVLRLAREGAKVALIARDKPALSQLTVEIEGEGGEALAITADVSDAPKYSQRPTRSSQHWGRSTGNRSMSCPTIWHRKADGWLPYNDQVFDYLKRQLDKIGPSYRD</sequence>
<dbReference type="EMBL" id="NPKH01000020">
    <property type="protein sequence ID" value="PAP95554.1"/>
    <property type="molecule type" value="Genomic_DNA"/>
</dbReference>
<comment type="similarity">
    <text evidence="1">Belongs to the short-chain dehydrogenases/reductases (SDR) family.</text>
</comment>
<feature type="region of interest" description="Disordered" evidence="3">
    <location>
        <begin position="65"/>
        <end position="86"/>
    </location>
</feature>